<dbReference type="CDD" id="cd00448">
    <property type="entry name" value="YjgF_YER057c_UK114_family"/>
    <property type="match status" value="1"/>
</dbReference>
<protein>
    <submittedName>
        <fullName evidence="2">RidA family protein</fullName>
    </submittedName>
</protein>
<dbReference type="RefSeq" id="WP_091806166.1">
    <property type="nucleotide sequence ID" value="NZ_CP117873.1"/>
</dbReference>
<dbReference type="InterPro" id="IPR006056">
    <property type="entry name" value="RidA"/>
</dbReference>
<accession>A0A3N2RB16</accession>
<dbReference type="Gene3D" id="3.30.1330.40">
    <property type="entry name" value="RutC-like"/>
    <property type="match status" value="1"/>
</dbReference>
<dbReference type="PANTHER" id="PTHR11803">
    <property type="entry name" value="2-IMINOBUTANOATE/2-IMINOPROPANOATE DEAMINASE RIDA"/>
    <property type="match status" value="1"/>
</dbReference>
<comment type="similarity">
    <text evidence="1">Belongs to the RutC family.</text>
</comment>
<dbReference type="FunFam" id="3.30.1330.40:FF:000001">
    <property type="entry name" value="L-PSP family endoribonuclease"/>
    <property type="match status" value="1"/>
</dbReference>
<evidence type="ECO:0000313" key="3">
    <source>
        <dbReference type="Proteomes" id="UP000275910"/>
    </source>
</evidence>
<reference evidence="2 3" key="1">
    <citation type="submission" date="2018-10" db="EMBL/GenBank/DDBJ databases">
        <title>The genome of Lysobacter enzymogenes OH11.</title>
        <authorList>
            <person name="Liu F."/>
            <person name="Zhao Y."/>
            <person name="Qian G."/>
            <person name="Chen Y."/>
            <person name="Xu H."/>
        </authorList>
    </citation>
    <scope>NUCLEOTIDE SEQUENCE [LARGE SCALE GENOMIC DNA]</scope>
    <source>
        <strain evidence="2 3">OH11</strain>
    </source>
</reference>
<dbReference type="PANTHER" id="PTHR11803:SF39">
    <property type="entry name" value="2-IMINOBUTANOATE_2-IMINOPROPANOATE DEAMINASE"/>
    <property type="match status" value="1"/>
</dbReference>
<gene>
    <name evidence="2" type="ORF">D9T17_22705</name>
</gene>
<dbReference type="Proteomes" id="UP000275910">
    <property type="component" value="Unassembled WGS sequence"/>
</dbReference>
<dbReference type="AlphaFoldDB" id="A0A3N2RB16"/>
<organism evidence="2 3">
    <name type="scientific">Lysobacter enzymogenes</name>
    <dbReference type="NCBI Taxonomy" id="69"/>
    <lineage>
        <taxon>Bacteria</taxon>
        <taxon>Pseudomonadati</taxon>
        <taxon>Pseudomonadota</taxon>
        <taxon>Gammaproteobacteria</taxon>
        <taxon>Lysobacterales</taxon>
        <taxon>Lysobacteraceae</taxon>
        <taxon>Lysobacter</taxon>
    </lineage>
</organism>
<dbReference type="EMBL" id="RCTY01000056">
    <property type="protein sequence ID" value="ROU04659.1"/>
    <property type="molecule type" value="Genomic_DNA"/>
</dbReference>
<dbReference type="InterPro" id="IPR035959">
    <property type="entry name" value="RutC-like_sf"/>
</dbReference>
<dbReference type="GO" id="GO:0005829">
    <property type="term" value="C:cytosol"/>
    <property type="evidence" value="ECO:0007669"/>
    <property type="project" value="TreeGrafter"/>
</dbReference>
<dbReference type="SUPFAM" id="SSF55298">
    <property type="entry name" value="YjgF-like"/>
    <property type="match status" value="1"/>
</dbReference>
<dbReference type="NCBIfam" id="TIGR00004">
    <property type="entry name" value="Rid family detoxifying hydrolase"/>
    <property type="match status" value="1"/>
</dbReference>
<comment type="caution">
    <text evidence="2">The sequence shown here is derived from an EMBL/GenBank/DDBJ whole genome shotgun (WGS) entry which is preliminary data.</text>
</comment>
<sequence>MSREIIQTDKAPAAIGPYSQAVRVGDTVYLSGQIALDPSSGLVVEGDIEAQAHRAFQNLKAVCEAAGGSLADIARLGLYLTDLGAFGKVNAVMGEYFNPPYPARSTVEVSALPRGVAFEVDAVMVLR</sequence>
<evidence type="ECO:0000313" key="2">
    <source>
        <dbReference type="EMBL" id="ROU04659.1"/>
    </source>
</evidence>
<dbReference type="InterPro" id="IPR006175">
    <property type="entry name" value="YjgF/YER057c/UK114"/>
</dbReference>
<dbReference type="GO" id="GO:0019239">
    <property type="term" value="F:deaminase activity"/>
    <property type="evidence" value="ECO:0007669"/>
    <property type="project" value="TreeGrafter"/>
</dbReference>
<evidence type="ECO:0000256" key="1">
    <source>
        <dbReference type="ARBA" id="ARBA00010552"/>
    </source>
</evidence>
<proteinExistence type="inferred from homology"/>
<dbReference type="Pfam" id="PF01042">
    <property type="entry name" value="Ribonuc_L-PSP"/>
    <property type="match status" value="1"/>
</dbReference>
<name>A0A3N2RB16_LYSEN</name>